<dbReference type="EMBL" id="AZDX01000039">
    <property type="protein sequence ID" value="KRL05539.1"/>
    <property type="molecule type" value="Genomic_DNA"/>
</dbReference>
<keyword evidence="5" id="KW-1185">Reference proteome</keyword>
<keyword evidence="1" id="KW-0597">Phosphoprotein</keyword>
<dbReference type="InterPro" id="IPR046947">
    <property type="entry name" value="LytR-like"/>
</dbReference>
<evidence type="ECO:0000256" key="1">
    <source>
        <dbReference type="PROSITE-ProRule" id="PRU00169"/>
    </source>
</evidence>
<dbReference type="PANTHER" id="PTHR37299:SF1">
    <property type="entry name" value="STAGE 0 SPORULATION PROTEIN A HOMOLOG"/>
    <property type="match status" value="1"/>
</dbReference>
<proteinExistence type="predicted"/>
<dbReference type="GO" id="GO:0000156">
    <property type="term" value="F:phosphorelay response regulator activity"/>
    <property type="evidence" value="ECO:0007669"/>
    <property type="project" value="InterPro"/>
</dbReference>
<dbReference type="OrthoDB" id="9809318at2"/>
<gene>
    <name evidence="4" type="ORF">FC92_GL001315</name>
</gene>
<dbReference type="PATRIC" id="fig|1423759.3.peg.1384"/>
<dbReference type="PANTHER" id="PTHR37299">
    <property type="entry name" value="TRANSCRIPTIONAL REGULATOR-RELATED"/>
    <property type="match status" value="1"/>
</dbReference>
<dbReference type="Pfam" id="PF00072">
    <property type="entry name" value="Response_reg"/>
    <property type="match status" value="1"/>
</dbReference>
<dbReference type="STRING" id="1423759.FC92_GL001315"/>
<evidence type="ECO:0000313" key="4">
    <source>
        <dbReference type="EMBL" id="KRL05539.1"/>
    </source>
</evidence>
<comment type="caution">
    <text evidence="4">The sequence shown here is derived from an EMBL/GenBank/DDBJ whole genome shotgun (WGS) entry which is preliminary data.</text>
</comment>
<dbReference type="SMART" id="SM00448">
    <property type="entry name" value="REC"/>
    <property type="match status" value="1"/>
</dbReference>
<dbReference type="GO" id="GO:0003677">
    <property type="term" value="F:DNA binding"/>
    <property type="evidence" value="ECO:0007669"/>
    <property type="project" value="InterPro"/>
</dbReference>
<dbReference type="PROSITE" id="PS50930">
    <property type="entry name" value="HTH_LYTTR"/>
    <property type="match status" value="1"/>
</dbReference>
<dbReference type="InterPro" id="IPR011006">
    <property type="entry name" value="CheY-like_superfamily"/>
</dbReference>
<evidence type="ECO:0000313" key="5">
    <source>
        <dbReference type="Proteomes" id="UP000051448"/>
    </source>
</evidence>
<dbReference type="SMART" id="SM00850">
    <property type="entry name" value="LytTR"/>
    <property type="match status" value="1"/>
</dbReference>
<dbReference type="Pfam" id="PF04397">
    <property type="entry name" value="LytTR"/>
    <property type="match status" value="1"/>
</dbReference>
<feature type="domain" description="HTH LytTR-type" evidence="3">
    <location>
        <begin position="138"/>
        <end position="242"/>
    </location>
</feature>
<dbReference type="AlphaFoldDB" id="A0A0R1MLQ5"/>
<dbReference type="SUPFAM" id="SSF52172">
    <property type="entry name" value="CheY-like"/>
    <property type="match status" value="1"/>
</dbReference>
<dbReference type="InterPro" id="IPR007492">
    <property type="entry name" value="LytTR_DNA-bd_dom"/>
</dbReference>
<dbReference type="PROSITE" id="PS50110">
    <property type="entry name" value="RESPONSE_REGULATORY"/>
    <property type="match status" value="1"/>
</dbReference>
<evidence type="ECO:0000259" key="3">
    <source>
        <dbReference type="PROSITE" id="PS50930"/>
    </source>
</evidence>
<dbReference type="Gene3D" id="3.40.50.2300">
    <property type="match status" value="1"/>
</dbReference>
<dbReference type="RefSeq" id="WP_057870123.1">
    <property type="nucleotide sequence ID" value="NZ_AZDX01000039.1"/>
</dbReference>
<accession>A0A0R1MLQ5</accession>
<dbReference type="Gene3D" id="2.20.25.10">
    <property type="match status" value="1"/>
</dbReference>
<sequence>MNVLIIDDEPLARNELEFLLKQNIAVTTTYQAESIQEALDVILNKKVDLLFLDISLNNENGFKLANELNQLAVSPFVIFATAYSNYAVQAFDINAIDYVLKPFEQGRINQAIKKAQLAILNRDKQKKEQHLSEKNRFISIPTEDRTVVIKSNEVVAAVTENGLLSIYTMDNTYVSHETLSWLREYLDQQNFVQVHRSSIVNINTIVEVQPWFNHTFVLILTNKQRIPVGRSYLKNLKSILNM</sequence>
<feature type="domain" description="Response regulatory" evidence="2">
    <location>
        <begin position="2"/>
        <end position="116"/>
    </location>
</feature>
<feature type="modified residue" description="4-aspartylphosphate" evidence="1">
    <location>
        <position position="53"/>
    </location>
</feature>
<organism evidence="4 5">
    <name type="scientific">Liquorilactobacillus hordei DSM 19519</name>
    <dbReference type="NCBI Taxonomy" id="1423759"/>
    <lineage>
        <taxon>Bacteria</taxon>
        <taxon>Bacillati</taxon>
        <taxon>Bacillota</taxon>
        <taxon>Bacilli</taxon>
        <taxon>Lactobacillales</taxon>
        <taxon>Lactobacillaceae</taxon>
        <taxon>Liquorilactobacillus</taxon>
    </lineage>
</organism>
<evidence type="ECO:0000259" key="2">
    <source>
        <dbReference type="PROSITE" id="PS50110"/>
    </source>
</evidence>
<dbReference type="InterPro" id="IPR001789">
    <property type="entry name" value="Sig_transdc_resp-reg_receiver"/>
</dbReference>
<dbReference type="GeneID" id="98309955"/>
<name>A0A0R1MLQ5_9LACO</name>
<protein>
    <submittedName>
        <fullName evidence="4">Response regulator</fullName>
    </submittedName>
</protein>
<dbReference type="Proteomes" id="UP000051448">
    <property type="component" value="Unassembled WGS sequence"/>
</dbReference>
<dbReference type="Gene3D" id="2.40.50.40">
    <property type="match status" value="1"/>
</dbReference>
<reference evidence="4 5" key="1">
    <citation type="journal article" date="2015" name="Genome Announc.">
        <title>Expanding the biotechnology potential of lactobacilli through comparative genomics of 213 strains and associated genera.</title>
        <authorList>
            <person name="Sun Z."/>
            <person name="Harris H.M."/>
            <person name="McCann A."/>
            <person name="Guo C."/>
            <person name="Argimon S."/>
            <person name="Zhang W."/>
            <person name="Yang X."/>
            <person name="Jeffery I.B."/>
            <person name="Cooney J.C."/>
            <person name="Kagawa T.F."/>
            <person name="Liu W."/>
            <person name="Song Y."/>
            <person name="Salvetti E."/>
            <person name="Wrobel A."/>
            <person name="Rasinkangas P."/>
            <person name="Parkhill J."/>
            <person name="Rea M.C."/>
            <person name="O'Sullivan O."/>
            <person name="Ritari J."/>
            <person name="Douillard F.P."/>
            <person name="Paul Ross R."/>
            <person name="Yang R."/>
            <person name="Briner A.E."/>
            <person name="Felis G.E."/>
            <person name="de Vos W.M."/>
            <person name="Barrangou R."/>
            <person name="Klaenhammer T.R."/>
            <person name="Caufield P.W."/>
            <person name="Cui Y."/>
            <person name="Zhang H."/>
            <person name="O'Toole P.W."/>
        </authorList>
    </citation>
    <scope>NUCLEOTIDE SEQUENCE [LARGE SCALE GENOMIC DNA]</scope>
    <source>
        <strain evidence="4 5">DSM 19519</strain>
    </source>
</reference>